<evidence type="ECO:0000313" key="2">
    <source>
        <dbReference type="Proteomes" id="UP000239649"/>
    </source>
</evidence>
<evidence type="ECO:0000313" key="1">
    <source>
        <dbReference type="EMBL" id="PSC70650.1"/>
    </source>
</evidence>
<protein>
    <submittedName>
        <fullName evidence="1">Uncharacterized protein</fullName>
    </submittedName>
</protein>
<keyword evidence="2" id="KW-1185">Reference proteome</keyword>
<name>A0A2P6V983_9CHLO</name>
<reference evidence="1 2" key="1">
    <citation type="journal article" date="2018" name="Plant J.">
        <title>Genome sequences of Chlorella sorokiniana UTEX 1602 and Micractinium conductrix SAG 241.80: implications to maltose excretion by a green alga.</title>
        <authorList>
            <person name="Arriola M.B."/>
            <person name="Velmurugan N."/>
            <person name="Zhang Y."/>
            <person name="Plunkett M.H."/>
            <person name="Hondzo H."/>
            <person name="Barney B.M."/>
        </authorList>
    </citation>
    <scope>NUCLEOTIDE SEQUENCE [LARGE SCALE GENOMIC DNA]</scope>
    <source>
        <strain evidence="1 2">SAG 241.80</strain>
    </source>
</reference>
<dbReference type="EMBL" id="LHPF02000018">
    <property type="protein sequence ID" value="PSC70650.1"/>
    <property type="molecule type" value="Genomic_DNA"/>
</dbReference>
<sequence length="55" mass="5837">MGGKVLGAVLYSRFDWLGTPLAPLLTRALLLANGGPGCRCTPWHSFSRAQCSCSV</sequence>
<accession>A0A2P6V983</accession>
<organism evidence="1 2">
    <name type="scientific">Micractinium conductrix</name>
    <dbReference type="NCBI Taxonomy" id="554055"/>
    <lineage>
        <taxon>Eukaryota</taxon>
        <taxon>Viridiplantae</taxon>
        <taxon>Chlorophyta</taxon>
        <taxon>core chlorophytes</taxon>
        <taxon>Trebouxiophyceae</taxon>
        <taxon>Chlorellales</taxon>
        <taxon>Chlorellaceae</taxon>
        <taxon>Chlorella clade</taxon>
        <taxon>Micractinium</taxon>
    </lineage>
</organism>
<comment type="caution">
    <text evidence="1">The sequence shown here is derived from an EMBL/GenBank/DDBJ whole genome shotgun (WGS) entry which is preliminary data.</text>
</comment>
<dbReference type="AlphaFoldDB" id="A0A2P6V983"/>
<proteinExistence type="predicted"/>
<dbReference type="Proteomes" id="UP000239649">
    <property type="component" value="Unassembled WGS sequence"/>
</dbReference>
<gene>
    <name evidence="1" type="ORF">C2E20_5901</name>
</gene>